<dbReference type="PROSITE" id="PS51918">
    <property type="entry name" value="RADICAL_SAM"/>
    <property type="match status" value="1"/>
</dbReference>
<evidence type="ECO:0000256" key="2">
    <source>
        <dbReference type="ARBA" id="ARBA00009777"/>
    </source>
</evidence>
<dbReference type="CDD" id="cd01335">
    <property type="entry name" value="Radical_SAM"/>
    <property type="match status" value="1"/>
</dbReference>
<keyword evidence="3" id="KW-0004">4Fe-4S</keyword>
<dbReference type="InterPro" id="IPR001989">
    <property type="entry name" value="Radical_activat_CS"/>
</dbReference>
<dbReference type="InterPro" id="IPR013785">
    <property type="entry name" value="Aldolase_TIM"/>
</dbReference>
<name>A0A9D5JSZ2_9BACT</name>
<evidence type="ECO:0000256" key="8">
    <source>
        <dbReference type="ARBA" id="ARBA00023014"/>
    </source>
</evidence>
<evidence type="ECO:0000313" key="11">
    <source>
        <dbReference type="Proteomes" id="UP000649604"/>
    </source>
</evidence>
<evidence type="ECO:0000259" key="9">
    <source>
        <dbReference type="PROSITE" id="PS51918"/>
    </source>
</evidence>
<dbReference type="InterPro" id="IPR058240">
    <property type="entry name" value="rSAM_sf"/>
</dbReference>
<dbReference type="Proteomes" id="UP000649604">
    <property type="component" value="Unassembled WGS sequence"/>
</dbReference>
<dbReference type="InterPro" id="IPR007197">
    <property type="entry name" value="rSAM"/>
</dbReference>
<evidence type="ECO:0000256" key="5">
    <source>
        <dbReference type="ARBA" id="ARBA00022723"/>
    </source>
</evidence>
<dbReference type="GO" id="GO:0051539">
    <property type="term" value="F:4 iron, 4 sulfur cluster binding"/>
    <property type="evidence" value="ECO:0007669"/>
    <property type="project" value="UniProtKB-KW"/>
</dbReference>
<dbReference type="Gene3D" id="3.20.20.70">
    <property type="entry name" value="Aldolase class I"/>
    <property type="match status" value="1"/>
</dbReference>
<keyword evidence="5" id="KW-0479">Metal-binding</keyword>
<evidence type="ECO:0000256" key="6">
    <source>
        <dbReference type="ARBA" id="ARBA00023002"/>
    </source>
</evidence>
<evidence type="ECO:0000256" key="3">
    <source>
        <dbReference type="ARBA" id="ARBA00022485"/>
    </source>
</evidence>
<organism evidence="10 11">
    <name type="scientific">candidate division KSB3 bacterium</name>
    <dbReference type="NCBI Taxonomy" id="2044937"/>
    <lineage>
        <taxon>Bacteria</taxon>
        <taxon>candidate division KSB3</taxon>
    </lineage>
</organism>
<evidence type="ECO:0000256" key="7">
    <source>
        <dbReference type="ARBA" id="ARBA00023004"/>
    </source>
</evidence>
<keyword evidence="4" id="KW-0949">S-adenosyl-L-methionine</keyword>
<comment type="similarity">
    <text evidence="2">Belongs to the organic radical-activating enzymes family.</text>
</comment>
<dbReference type="GO" id="GO:0016491">
    <property type="term" value="F:oxidoreductase activity"/>
    <property type="evidence" value="ECO:0007669"/>
    <property type="project" value="UniProtKB-KW"/>
</dbReference>
<protein>
    <submittedName>
        <fullName evidence="10">Glycyl-radical enzyme activating protein</fullName>
    </submittedName>
</protein>
<evidence type="ECO:0000256" key="4">
    <source>
        <dbReference type="ARBA" id="ARBA00022691"/>
    </source>
</evidence>
<evidence type="ECO:0000256" key="1">
    <source>
        <dbReference type="ARBA" id="ARBA00001966"/>
    </source>
</evidence>
<dbReference type="PIRSF" id="PIRSF000371">
    <property type="entry name" value="PFL_act_enz"/>
    <property type="match status" value="1"/>
</dbReference>
<gene>
    <name evidence="10" type="ORF">GF339_03110</name>
</gene>
<sequence>MQPDSPTGVVFNIQHYAVHDGPGIRVTVFLKGCPLRCWWCHNPESQRQEPETLMPNIAQDMATSEAEPRVIGQAMTVADVMQEIEKDVIFFDESGGGVTFSGGEPLMQPEFLRCLLERCHDQDLHTALDTSGYAPPAIVDSLLEHVDLVLYDLKLVDDTLHQRYTGVSNRLILDNLRRISAQGKPLWIRFPVIPTITDREENIIDILSVVTNLSNVRQINLLPYHTIANGKYQRLHGHNPLKGVATPSEEVMACLQHRFEQKGLTTIIGG</sequence>
<dbReference type="NCBIfam" id="TIGR02494">
    <property type="entry name" value="PFLE_PFLC"/>
    <property type="match status" value="1"/>
</dbReference>
<proteinExistence type="inferred from homology"/>
<dbReference type="AlphaFoldDB" id="A0A9D5JSZ2"/>
<reference evidence="10" key="1">
    <citation type="submission" date="2019-11" db="EMBL/GenBank/DDBJ databases">
        <title>Microbial mats filling the niche in hypersaline microbial mats.</title>
        <authorList>
            <person name="Wong H.L."/>
            <person name="Macleod F.I."/>
            <person name="White R.A. III"/>
            <person name="Burns B.P."/>
        </authorList>
    </citation>
    <scope>NUCLEOTIDE SEQUENCE</scope>
    <source>
        <strain evidence="10">Rbin_158</strain>
    </source>
</reference>
<dbReference type="PANTHER" id="PTHR30352:SF4">
    <property type="entry name" value="PYRUVATE FORMATE-LYASE 2-ACTIVATING ENZYME"/>
    <property type="match status" value="1"/>
</dbReference>
<accession>A0A9D5JSZ2</accession>
<keyword evidence="7" id="KW-0408">Iron</keyword>
<comment type="caution">
    <text evidence="10">The sequence shown here is derived from an EMBL/GenBank/DDBJ whole genome shotgun (WGS) entry which is preliminary data.</text>
</comment>
<dbReference type="EMBL" id="WJJP01000093">
    <property type="protein sequence ID" value="MBD3323545.1"/>
    <property type="molecule type" value="Genomic_DNA"/>
</dbReference>
<dbReference type="PANTHER" id="PTHR30352">
    <property type="entry name" value="PYRUVATE FORMATE-LYASE-ACTIVATING ENZYME"/>
    <property type="match status" value="1"/>
</dbReference>
<dbReference type="InterPro" id="IPR034457">
    <property type="entry name" value="Organic_radical-activating"/>
</dbReference>
<dbReference type="SUPFAM" id="SSF102114">
    <property type="entry name" value="Radical SAM enzymes"/>
    <property type="match status" value="1"/>
</dbReference>
<evidence type="ECO:0000313" key="10">
    <source>
        <dbReference type="EMBL" id="MBD3323545.1"/>
    </source>
</evidence>
<dbReference type="SFLD" id="SFLDS00029">
    <property type="entry name" value="Radical_SAM"/>
    <property type="match status" value="1"/>
</dbReference>
<keyword evidence="8" id="KW-0411">Iron-sulfur</keyword>
<comment type="cofactor">
    <cofactor evidence="1">
        <name>[4Fe-4S] cluster</name>
        <dbReference type="ChEBI" id="CHEBI:49883"/>
    </cofactor>
</comment>
<dbReference type="GO" id="GO:0046872">
    <property type="term" value="F:metal ion binding"/>
    <property type="evidence" value="ECO:0007669"/>
    <property type="project" value="UniProtKB-KW"/>
</dbReference>
<keyword evidence="6" id="KW-0560">Oxidoreductase</keyword>
<dbReference type="Pfam" id="PF04055">
    <property type="entry name" value="Radical_SAM"/>
    <property type="match status" value="1"/>
</dbReference>
<dbReference type="SFLD" id="SFLDG01066">
    <property type="entry name" value="organic_radical-activating_enz"/>
    <property type="match status" value="1"/>
</dbReference>
<feature type="domain" description="Radical SAM core" evidence="9">
    <location>
        <begin position="19"/>
        <end position="262"/>
    </location>
</feature>
<dbReference type="InterPro" id="IPR012839">
    <property type="entry name" value="Organic_radical_activase"/>
</dbReference>
<dbReference type="PROSITE" id="PS01087">
    <property type="entry name" value="RADICAL_ACTIVATING"/>
    <property type="match status" value="1"/>
</dbReference>